<dbReference type="Proteomes" id="UP000004030">
    <property type="component" value="Unassembled WGS sequence"/>
</dbReference>
<reference evidence="1 2" key="1">
    <citation type="journal article" date="2012" name="J. Bacteriol.">
        <title>Genome sequence of benzo(a)pyrene-degrading bacterium Novosphingobium pentaromativorans US6-1.</title>
        <authorList>
            <person name="Luo Y.R."/>
            <person name="Kang S.G."/>
            <person name="Kim S.J."/>
            <person name="Kim M.R."/>
            <person name="Li N."/>
            <person name="Lee J.H."/>
            <person name="Kwon K.K."/>
        </authorList>
    </citation>
    <scope>NUCLEOTIDE SEQUENCE [LARGE SCALE GENOMIC DNA]</scope>
    <source>
        <strain evidence="1 2">US6-1</strain>
    </source>
</reference>
<protein>
    <submittedName>
        <fullName evidence="1">Uncharacterized protein</fullName>
    </submittedName>
</protein>
<comment type="caution">
    <text evidence="1">The sequence shown here is derived from an EMBL/GenBank/DDBJ whole genome shotgun (WGS) entry which is preliminary data.</text>
</comment>
<dbReference type="EMBL" id="AGFM01000088">
    <property type="protein sequence ID" value="EHJ58296.1"/>
    <property type="molecule type" value="Genomic_DNA"/>
</dbReference>
<keyword evidence="2" id="KW-1185">Reference proteome</keyword>
<dbReference type="AlphaFoldDB" id="G6EK78"/>
<evidence type="ECO:0000313" key="1">
    <source>
        <dbReference type="EMBL" id="EHJ58296.1"/>
    </source>
</evidence>
<gene>
    <name evidence="1" type="ORF">NSU_4749</name>
</gene>
<name>G6EK78_9SPHN</name>
<evidence type="ECO:0000313" key="2">
    <source>
        <dbReference type="Proteomes" id="UP000004030"/>
    </source>
</evidence>
<dbReference type="PATRIC" id="fig|1088721.3.peg.4664"/>
<organism evidence="1 2">
    <name type="scientific">Novosphingobium pentaromativorans US6-1</name>
    <dbReference type="NCBI Taxonomy" id="1088721"/>
    <lineage>
        <taxon>Bacteria</taxon>
        <taxon>Pseudomonadati</taxon>
        <taxon>Pseudomonadota</taxon>
        <taxon>Alphaproteobacteria</taxon>
        <taxon>Sphingomonadales</taxon>
        <taxon>Sphingomonadaceae</taxon>
        <taxon>Novosphingobium</taxon>
    </lineage>
</organism>
<proteinExistence type="predicted"/>
<accession>G6EK78</accession>
<sequence length="55" mass="6379">MFIDMALRFGKQLPRRTRVDMQCIVNWRQVLHGELNIDHGTPEGDETSLWHEGGS</sequence>